<dbReference type="Gene3D" id="1.10.10.2840">
    <property type="entry name" value="PucR C-terminal helix-turn-helix domain"/>
    <property type="match status" value="1"/>
</dbReference>
<dbReference type="Proteomes" id="UP000192660">
    <property type="component" value="Unassembled WGS sequence"/>
</dbReference>
<name>A0A1W1WEN5_SULTA</name>
<dbReference type="Pfam" id="PF17853">
    <property type="entry name" value="GGDEF_2"/>
    <property type="match status" value="1"/>
</dbReference>
<dbReference type="InterPro" id="IPR051448">
    <property type="entry name" value="CdaR-like_regulators"/>
</dbReference>
<accession>A0A1W1WEN5</accession>
<dbReference type="Pfam" id="PF13556">
    <property type="entry name" value="HTH_30"/>
    <property type="match status" value="1"/>
</dbReference>
<evidence type="ECO:0000259" key="2">
    <source>
        <dbReference type="Pfam" id="PF13556"/>
    </source>
</evidence>
<dbReference type="OrthoDB" id="9792148at2"/>
<dbReference type="InterPro" id="IPR042070">
    <property type="entry name" value="PucR_C-HTH_sf"/>
</dbReference>
<evidence type="ECO:0000313" key="5">
    <source>
        <dbReference type="Proteomes" id="UP000192660"/>
    </source>
</evidence>
<dbReference type="InterPro" id="IPR025736">
    <property type="entry name" value="PucR_C-HTH_dom"/>
</dbReference>
<feature type="domain" description="CdaR GGDEF-like" evidence="3">
    <location>
        <begin position="250"/>
        <end position="383"/>
    </location>
</feature>
<organism evidence="4 5">
    <name type="scientific">Sulfobacillus thermosulfidooxidans (strain DSM 9293 / VKM B-1269 / AT-1)</name>
    <dbReference type="NCBI Taxonomy" id="929705"/>
    <lineage>
        <taxon>Bacteria</taxon>
        <taxon>Bacillati</taxon>
        <taxon>Bacillota</taxon>
        <taxon>Clostridia</taxon>
        <taxon>Eubacteriales</taxon>
        <taxon>Clostridiales Family XVII. Incertae Sedis</taxon>
        <taxon>Sulfobacillus</taxon>
    </lineage>
</organism>
<dbReference type="RefSeq" id="WP_020375804.1">
    <property type="nucleotide sequence ID" value="NZ_FWWY01000001.1"/>
</dbReference>
<keyword evidence="5" id="KW-1185">Reference proteome</keyword>
<proteinExistence type="inferred from homology"/>
<dbReference type="AlphaFoldDB" id="A0A1W1WEN5"/>
<sequence>MATTMNLKDLLENGHDQDIQLLTRKPVNLIRPVSDVRLLLDFSIQNIHEAHILWIVPSVMKSTVLWDSLLLQIASNNGAGMIIPPGQISEATILLAERLSIPIFTVPLSKMDYVVHFIWSRLAQKEMLRLHCDLEKIKEITSLWEMAKTTNDFIKELSRLGIFVRINNSGESKNLLSDFKDEMTMSITWGRGRGVQIQTAPGISLSVLQHIRLLAGILLDREAGEIESELRHRSEFLLELLVDPRIPTGSLIHAAKQFQLDLGRYHTVVLWDLDSFRDFIKQGIPESSVLRLKSQLFQQIEREARLIFGHGLVLPHSDEFVLIVESPEALNALNVMQGMSYVHEALRPILHRFHVPGITAGVGFSYNGVQGMRKSFEEAHEALVVGRSRHGFGSITHFKDIGIERFLYGWIDSPRSKSLSEDFLKPLLNEPNAQELLETLEIYMESRGRLSVAAAQLKIHRNSLRYRLDRISHLLHVDVDDSTTQLVLQLALKALNMENKLHKK</sequence>
<reference evidence="5" key="1">
    <citation type="submission" date="2017-04" db="EMBL/GenBank/DDBJ databases">
        <authorList>
            <person name="Varghese N."/>
            <person name="Submissions S."/>
        </authorList>
    </citation>
    <scope>NUCLEOTIDE SEQUENCE [LARGE SCALE GENOMIC DNA]</scope>
    <source>
        <strain evidence="5">DSM 9293</strain>
    </source>
</reference>
<evidence type="ECO:0000313" key="4">
    <source>
        <dbReference type="EMBL" id="SMC04662.1"/>
    </source>
</evidence>
<protein>
    <submittedName>
        <fullName evidence="4">PucR C-terminal helix-turn-helix domain-containing protein</fullName>
    </submittedName>
</protein>
<dbReference type="PANTHER" id="PTHR33744:SF1">
    <property type="entry name" value="DNA-BINDING TRANSCRIPTIONAL ACTIVATOR ADER"/>
    <property type="match status" value="1"/>
</dbReference>
<dbReference type="PANTHER" id="PTHR33744">
    <property type="entry name" value="CARBOHYDRATE DIACID REGULATOR"/>
    <property type="match status" value="1"/>
</dbReference>
<gene>
    <name evidence="4" type="ORF">SAMN00768000_1770</name>
</gene>
<dbReference type="InterPro" id="IPR041522">
    <property type="entry name" value="CdaR_GGDEF"/>
</dbReference>
<evidence type="ECO:0000256" key="1">
    <source>
        <dbReference type="ARBA" id="ARBA00006754"/>
    </source>
</evidence>
<feature type="domain" description="PucR C-terminal helix-turn-helix" evidence="2">
    <location>
        <begin position="436"/>
        <end position="494"/>
    </location>
</feature>
<comment type="similarity">
    <text evidence="1">Belongs to the CdaR family.</text>
</comment>
<dbReference type="EMBL" id="FWWY01000001">
    <property type="protein sequence ID" value="SMC04662.1"/>
    <property type="molecule type" value="Genomic_DNA"/>
</dbReference>
<evidence type="ECO:0000259" key="3">
    <source>
        <dbReference type="Pfam" id="PF17853"/>
    </source>
</evidence>